<dbReference type="EMBL" id="GG745335">
    <property type="protein sequence ID" value="KNE60029.1"/>
    <property type="molecule type" value="Genomic_DNA"/>
</dbReference>
<name>A0A0L0SC88_ALLM3</name>
<comment type="subcellular location">
    <subcellularLocation>
        <location evidence="1">Nucleus</location>
    </subcellularLocation>
</comment>
<reference evidence="4" key="2">
    <citation type="submission" date="2009-11" db="EMBL/GenBank/DDBJ databases">
        <title>The Genome Sequence of Allomyces macrogynus strain ATCC 38327.</title>
        <authorList>
            <consortium name="The Broad Institute Genome Sequencing Platform"/>
            <person name="Russ C."/>
            <person name="Cuomo C."/>
            <person name="Shea T."/>
            <person name="Young S.K."/>
            <person name="Zeng Q."/>
            <person name="Koehrsen M."/>
            <person name="Haas B."/>
            <person name="Borodovsky M."/>
            <person name="Guigo R."/>
            <person name="Alvarado L."/>
            <person name="Berlin A."/>
            <person name="Borenstein D."/>
            <person name="Chen Z."/>
            <person name="Engels R."/>
            <person name="Freedman E."/>
            <person name="Gellesch M."/>
            <person name="Goldberg J."/>
            <person name="Griggs A."/>
            <person name="Gujja S."/>
            <person name="Heiman D."/>
            <person name="Hepburn T."/>
            <person name="Howarth C."/>
            <person name="Jen D."/>
            <person name="Larson L."/>
            <person name="Lewis B."/>
            <person name="Mehta T."/>
            <person name="Park D."/>
            <person name="Pearson M."/>
            <person name="Roberts A."/>
            <person name="Saif S."/>
            <person name="Shenoy N."/>
            <person name="Sisk P."/>
            <person name="Stolte C."/>
            <person name="Sykes S."/>
            <person name="Walk T."/>
            <person name="White J."/>
            <person name="Yandava C."/>
            <person name="Burger G."/>
            <person name="Gray M.W."/>
            <person name="Holland P.W.H."/>
            <person name="King N."/>
            <person name="Lang F.B.F."/>
            <person name="Roger A.J."/>
            <person name="Ruiz-Trillo I."/>
            <person name="Lander E."/>
            <person name="Nusbaum C."/>
        </authorList>
    </citation>
    <scope>NUCLEOTIDE SEQUENCE [LARGE SCALE GENOMIC DNA]</scope>
    <source>
        <strain evidence="4">ATCC 38327</strain>
    </source>
</reference>
<dbReference type="eggNOG" id="KOG2545">
    <property type="taxonomic scope" value="Eukaryota"/>
</dbReference>
<dbReference type="AlphaFoldDB" id="A0A0L0SC88"/>
<dbReference type="GO" id="GO:0003682">
    <property type="term" value="F:chromatin binding"/>
    <property type="evidence" value="ECO:0007669"/>
    <property type="project" value="TreeGrafter"/>
</dbReference>
<dbReference type="GO" id="GO:0005634">
    <property type="term" value="C:nucleus"/>
    <property type="evidence" value="ECO:0007669"/>
    <property type="project" value="UniProtKB-SubCell"/>
</dbReference>
<protein>
    <recommendedName>
        <fullName evidence="5">Mini-chromosome maintenance complex-binding protein</fullName>
    </recommendedName>
</protein>
<gene>
    <name evidence="3" type="ORF">AMAG_05468</name>
</gene>
<evidence type="ECO:0000313" key="4">
    <source>
        <dbReference type="Proteomes" id="UP000054350"/>
    </source>
</evidence>
<dbReference type="InterPro" id="IPR019140">
    <property type="entry name" value="MCM_complex-bd"/>
</dbReference>
<keyword evidence="2" id="KW-0539">Nucleus</keyword>
<keyword evidence="4" id="KW-1185">Reference proteome</keyword>
<accession>A0A0L0SC88</accession>
<proteinExistence type="predicted"/>
<dbReference type="Pfam" id="PF09739">
    <property type="entry name" value="MCM_bind"/>
    <property type="match status" value="2"/>
</dbReference>
<dbReference type="OrthoDB" id="329666at2759"/>
<sequence>MAPLAAMNDPLHDPRAWVTQFDTVAATQAAIAQLFPTLDDVHRVIPSINTEPFAKLPTLNGRLVRFRGMVQDTSLSPQVYPPVATQSGTWTDALPNAILSPATQFLSYGDRQPIYLVSVPGEPLSAADLAYPSDTLVGPTKAAAKFPVPSAPHQAIAAKLYSPAPIAPQIGQVVEVVGVLEVESDVPVTVHVMWACDLTKRTVVDRPTDVAQARAKLVRYLASHLRGDEAAGAAGTMGIVAAAGLRAEAVTKSLHEIRVAAAWSPLSRDVLLKDVFAPRAALLAAQESAPAASALEAAATAEQIMDEPEGILAGRLQLAQGSVLVVDETAMTEWKLNEHALASVAQAHVLPCEFPYSRVDLPINYAIHVVSESTKLLVPCQVRVPLAPESTTTEPQPAPLDAASAYLSWALSAPACTLGDNAVAKTIEQAYVADRQLAAAAGASSSASGGVDTCGREQPHWQLTLARALGRSRGETTVTMNM</sequence>
<evidence type="ECO:0000313" key="3">
    <source>
        <dbReference type="EMBL" id="KNE60029.1"/>
    </source>
</evidence>
<evidence type="ECO:0008006" key="5">
    <source>
        <dbReference type="Google" id="ProtNLM"/>
    </source>
</evidence>
<dbReference type="VEuPathDB" id="FungiDB:AMAG_05468"/>
<dbReference type="PANTHER" id="PTHR13489">
    <property type="entry name" value="MINI-CHROMOSOME MAINTENANCE COMPLEX-BINDING PROTEIN"/>
    <property type="match status" value="1"/>
</dbReference>
<organism evidence="3 4">
    <name type="scientific">Allomyces macrogynus (strain ATCC 38327)</name>
    <name type="common">Allomyces javanicus var. macrogynus</name>
    <dbReference type="NCBI Taxonomy" id="578462"/>
    <lineage>
        <taxon>Eukaryota</taxon>
        <taxon>Fungi</taxon>
        <taxon>Fungi incertae sedis</taxon>
        <taxon>Blastocladiomycota</taxon>
        <taxon>Blastocladiomycetes</taxon>
        <taxon>Blastocladiales</taxon>
        <taxon>Blastocladiaceae</taxon>
        <taxon>Allomyces</taxon>
    </lineage>
</organism>
<reference evidence="3 4" key="1">
    <citation type="submission" date="2009-11" db="EMBL/GenBank/DDBJ databases">
        <title>Annotation of Allomyces macrogynus ATCC 38327.</title>
        <authorList>
            <consortium name="The Broad Institute Genome Sequencing Platform"/>
            <person name="Russ C."/>
            <person name="Cuomo C."/>
            <person name="Burger G."/>
            <person name="Gray M.W."/>
            <person name="Holland P.W.H."/>
            <person name="King N."/>
            <person name="Lang F.B.F."/>
            <person name="Roger A.J."/>
            <person name="Ruiz-Trillo I."/>
            <person name="Young S.K."/>
            <person name="Zeng Q."/>
            <person name="Gargeya S."/>
            <person name="Fitzgerald M."/>
            <person name="Haas B."/>
            <person name="Abouelleil A."/>
            <person name="Alvarado L."/>
            <person name="Arachchi H.M."/>
            <person name="Berlin A."/>
            <person name="Chapman S.B."/>
            <person name="Gearin G."/>
            <person name="Goldberg J."/>
            <person name="Griggs A."/>
            <person name="Gujja S."/>
            <person name="Hansen M."/>
            <person name="Heiman D."/>
            <person name="Howarth C."/>
            <person name="Larimer J."/>
            <person name="Lui A."/>
            <person name="MacDonald P.J.P."/>
            <person name="McCowen C."/>
            <person name="Montmayeur A."/>
            <person name="Murphy C."/>
            <person name="Neiman D."/>
            <person name="Pearson M."/>
            <person name="Priest M."/>
            <person name="Roberts A."/>
            <person name="Saif S."/>
            <person name="Shea T."/>
            <person name="Sisk P."/>
            <person name="Stolte C."/>
            <person name="Sykes S."/>
            <person name="Wortman J."/>
            <person name="Nusbaum C."/>
            <person name="Birren B."/>
        </authorList>
    </citation>
    <scope>NUCLEOTIDE SEQUENCE [LARGE SCALE GENOMIC DNA]</scope>
    <source>
        <strain evidence="3 4">ATCC 38327</strain>
    </source>
</reference>
<dbReference type="Proteomes" id="UP000054350">
    <property type="component" value="Unassembled WGS sequence"/>
</dbReference>
<dbReference type="PANTHER" id="PTHR13489:SF0">
    <property type="entry name" value="MINI-CHROMOSOME MAINTENANCE COMPLEX-BINDING PROTEIN"/>
    <property type="match status" value="1"/>
</dbReference>
<evidence type="ECO:0000256" key="2">
    <source>
        <dbReference type="ARBA" id="ARBA00023242"/>
    </source>
</evidence>
<dbReference type="GO" id="GO:0006261">
    <property type="term" value="P:DNA-templated DNA replication"/>
    <property type="evidence" value="ECO:0007669"/>
    <property type="project" value="TreeGrafter"/>
</dbReference>
<evidence type="ECO:0000256" key="1">
    <source>
        <dbReference type="ARBA" id="ARBA00004123"/>
    </source>
</evidence>
<dbReference type="STRING" id="578462.A0A0L0SC88"/>